<dbReference type="RefSeq" id="WP_154425460.1">
    <property type="nucleotide sequence ID" value="NZ_VUNN01000012.1"/>
</dbReference>
<dbReference type="Proteomes" id="UP000460549">
    <property type="component" value="Unassembled WGS sequence"/>
</dbReference>
<reference evidence="1 2" key="1">
    <citation type="submission" date="2019-08" db="EMBL/GenBank/DDBJ databases">
        <title>In-depth cultivation of the pig gut microbiome towards novel bacterial diversity and tailored functional studies.</title>
        <authorList>
            <person name="Wylensek D."/>
            <person name="Hitch T.C.A."/>
            <person name="Clavel T."/>
        </authorList>
    </citation>
    <scope>NUCLEOTIDE SEQUENCE [LARGE SCALE GENOMIC DNA]</scope>
    <source>
        <strain evidence="1 2">NM-380-WT-3C1</strain>
    </source>
</reference>
<accession>A0A7X2TQH2</accession>
<name>A0A7X2TQH2_9SPIO</name>
<comment type="caution">
    <text evidence="1">The sequence shown here is derived from an EMBL/GenBank/DDBJ whole genome shotgun (WGS) entry which is preliminary data.</text>
</comment>
<evidence type="ECO:0000313" key="1">
    <source>
        <dbReference type="EMBL" id="MSU06486.1"/>
    </source>
</evidence>
<dbReference type="EMBL" id="VUNN01000012">
    <property type="protein sequence ID" value="MSU06486.1"/>
    <property type="molecule type" value="Genomic_DNA"/>
</dbReference>
<gene>
    <name evidence="1" type="ORF">FYJ80_06775</name>
</gene>
<proteinExistence type="predicted"/>
<keyword evidence="2" id="KW-1185">Reference proteome</keyword>
<organism evidence="1 2">
    <name type="scientific">Bullifex porci</name>
    <dbReference type="NCBI Taxonomy" id="2606638"/>
    <lineage>
        <taxon>Bacteria</taxon>
        <taxon>Pseudomonadati</taxon>
        <taxon>Spirochaetota</taxon>
        <taxon>Spirochaetia</taxon>
        <taxon>Spirochaetales</taxon>
        <taxon>Spirochaetaceae</taxon>
        <taxon>Bullifex</taxon>
    </lineage>
</organism>
<dbReference type="AlphaFoldDB" id="A0A7X2TQH2"/>
<sequence length="95" mass="11124">MKELILNDKAYEAFLKPYYENKTRVNAVFGSLFSVSKEGLSDDELKKYVSTVVKDYLEVSLIGRCLYYRMKNTFSLPPNFYLDNHTISFNEEENS</sequence>
<evidence type="ECO:0000313" key="2">
    <source>
        <dbReference type="Proteomes" id="UP000460549"/>
    </source>
</evidence>
<protein>
    <submittedName>
        <fullName evidence="1">Uncharacterized protein</fullName>
    </submittedName>
</protein>